<feature type="binding site" evidence="7">
    <location>
        <position position="180"/>
    </location>
    <ligand>
        <name>substrate</name>
    </ligand>
</feature>
<comment type="catalytic activity">
    <reaction evidence="1 7">
        <text>guanosine(46) in tRNA + S-adenosyl-L-methionine = N(7)-methylguanosine(46) in tRNA + S-adenosyl-L-homocysteine</text>
        <dbReference type="Rhea" id="RHEA:42708"/>
        <dbReference type="Rhea" id="RHEA-COMP:10188"/>
        <dbReference type="Rhea" id="RHEA-COMP:10189"/>
        <dbReference type="ChEBI" id="CHEBI:57856"/>
        <dbReference type="ChEBI" id="CHEBI:59789"/>
        <dbReference type="ChEBI" id="CHEBI:74269"/>
        <dbReference type="ChEBI" id="CHEBI:74480"/>
        <dbReference type="EC" id="2.1.1.33"/>
    </reaction>
</comment>
<dbReference type="EC" id="2.1.1.33" evidence="7"/>
<dbReference type="Proteomes" id="UP000294338">
    <property type="component" value="Chromosome 1"/>
</dbReference>
<dbReference type="UniPathway" id="UPA00989"/>
<proteinExistence type="inferred from homology"/>
<keyword evidence="4 7" id="KW-0808">Transferase</keyword>
<dbReference type="AlphaFoldDB" id="A0A451D3D4"/>
<feature type="binding site" evidence="7">
    <location>
        <position position="94"/>
    </location>
    <ligand>
        <name>S-adenosyl-L-methionine</name>
        <dbReference type="ChEBI" id="CHEBI:59789"/>
    </ligand>
</feature>
<name>A0A451D3D4_9GAMM</name>
<dbReference type="InterPro" id="IPR055361">
    <property type="entry name" value="tRNA_methyltr_TrmB_bact"/>
</dbReference>
<feature type="binding site" evidence="7">
    <location>
        <position position="69"/>
    </location>
    <ligand>
        <name>S-adenosyl-L-methionine</name>
        <dbReference type="ChEBI" id="CHEBI:59789"/>
    </ligand>
</feature>
<feature type="binding site" evidence="7">
    <location>
        <begin position="217"/>
        <end position="220"/>
    </location>
    <ligand>
        <name>substrate</name>
    </ligand>
</feature>
<feature type="binding site" evidence="7">
    <location>
        <position position="144"/>
    </location>
    <ligand>
        <name>S-adenosyl-L-methionine</name>
        <dbReference type="ChEBI" id="CHEBI:59789"/>
    </ligand>
</feature>
<feature type="binding site" evidence="7">
    <location>
        <position position="121"/>
    </location>
    <ligand>
        <name>S-adenosyl-L-methionine</name>
        <dbReference type="ChEBI" id="CHEBI:59789"/>
    </ligand>
</feature>
<organism evidence="8 9">
    <name type="scientific">Candidatus Erwinia haradaeae</name>
    <dbReference type="NCBI Taxonomy" id="1922217"/>
    <lineage>
        <taxon>Bacteria</taxon>
        <taxon>Pseudomonadati</taxon>
        <taxon>Pseudomonadota</taxon>
        <taxon>Gammaproteobacteria</taxon>
        <taxon>Enterobacterales</taxon>
        <taxon>Erwiniaceae</taxon>
        <taxon>Erwinia</taxon>
    </lineage>
</organism>
<sequence>MTNHLIAQDCYKKHYPTHRVLSFVSRNRHYTKGQKLALEQLLPQIGIEYQLQPIEFYDIFGCNAPVVLEIGFGMGSSLVDMAKSNSKKNFFGIEVYRPGVGACLIKARAECITNLRLICYDAVAVLETMISSNTLDAVQLFFPDPWQKRRHNKRRIVQTPFAKLVLKKLKLGGTFHIATDCKSYAEYMLMVINSIYGYKNCSDNGDWIQRPAFRPYTKFEKKGEKLGHKVWDLMFERVI</sequence>
<dbReference type="HAMAP" id="MF_01057">
    <property type="entry name" value="tRNA_methyltr_TrmB"/>
    <property type="match status" value="1"/>
</dbReference>
<evidence type="ECO:0000256" key="4">
    <source>
        <dbReference type="ARBA" id="ARBA00022679"/>
    </source>
</evidence>
<dbReference type="PANTHER" id="PTHR23417">
    <property type="entry name" value="3-DEOXY-D-MANNO-OCTULOSONIC-ACID TRANSFERASE/TRNA GUANINE-N 7 - -METHYLTRANSFERASE"/>
    <property type="match status" value="1"/>
</dbReference>
<protein>
    <recommendedName>
        <fullName evidence="7">tRNA (guanine-N(7)-)-methyltransferase</fullName>
        <ecNumber evidence="7">2.1.1.33</ecNumber>
    </recommendedName>
    <alternativeName>
        <fullName evidence="7">tRNA (guanine(46)-N(7))-methyltransferase</fullName>
    </alternativeName>
    <alternativeName>
        <fullName evidence="7">tRNA(m7G46)-methyltransferase</fullName>
    </alternativeName>
</protein>
<dbReference type="GO" id="GO:0043527">
    <property type="term" value="C:tRNA methyltransferase complex"/>
    <property type="evidence" value="ECO:0007669"/>
    <property type="project" value="TreeGrafter"/>
</dbReference>
<dbReference type="RefSeq" id="WP_197094927.1">
    <property type="nucleotide sequence ID" value="NZ_LR217705.1"/>
</dbReference>
<dbReference type="PROSITE" id="PS51625">
    <property type="entry name" value="SAM_MT_TRMB"/>
    <property type="match status" value="1"/>
</dbReference>
<comment type="pathway">
    <text evidence="7">tRNA modification; N(7)-methylguanine-tRNA biosynthesis.</text>
</comment>
<dbReference type="SUPFAM" id="SSF53335">
    <property type="entry name" value="S-adenosyl-L-methionine-dependent methyltransferases"/>
    <property type="match status" value="1"/>
</dbReference>
<evidence type="ECO:0000256" key="5">
    <source>
        <dbReference type="ARBA" id="ARBA00022691"/>
    </source>
</evidence>
<gene>
    <name evidence="7 8" type="primary">trmB</name>
    <name evidence="8" type="ORF">ERCISPPS3390_116</name>
</gene>
<dbReference type="PANTHER" id="PTHR23417:SF14">
    <property type="entry name" value="PENTACOTRIPEPTIDE-REPEAT REGION OF PRORP DOMAIN-CONTAINING PROTEIN"/>
    <property type="match status" value="1"/>
</dbReference>
<evidence type="ECO:0000256" key="1">
    <source>
        <dbReference type="ARBA" id="ARBA00000142"/>
    </source>
</evidence>
<comment type="function">
    <text evidence="2 7">Catalyzes the formation of N(7)-methylguanine at position 46 (m7G46) in tRNA.</text>
</comment>
<dbReference type="NCBIfam" id="TIGR00091">
    <property type="entry name" value="tRNA (guanosine(46)-N7)-methyltransferase TrmB"/>
    <property type="match status" value="1"/>
</dbReference>
<feature type="binding site" evidence="7">
    <location>
        <position position="148"/>
    </location>
    <ligand>
        <name>substrate</name>
    </ligand>
</feature>
<keyword evidence="3 7" id="KW-0489">Methyltransferase</keyword>
<dbReference type="InterPro" id="IPR029063">
    <property type="entry name" value="SAM-dependent_MTases_sf"/>
</dbReference>
<dbReference type="Gene3D" id="3.40.50.150">
    <property type="entry name" value="Vaccinia Virus protein VP39"/>
    <property type="match status" value="1"/>
</dbReference>
<evidence type="ECO:0000313" key="9">
    <source>
        <dbReference type="Proteomes" id="UP000294338"/>
    </source>
</evidence>
<feature type="region of interest" description="Interaction with RNA" evidence="7">
    <location>
        <begin position="150"/>
        <end position="155"/>
    </location>
</feature>
<dbReference type="EMBL" id="LR217705">
    <property type="protein sequence ID" value="VFP80160.1"/>
    <property type="molecule type" value="Genomic_DNA"/>
</dbReference>
<accession>A0A451D3D4</accession>
<evidence type="ECO:0000256" key="3">
    <source>
        <dbReference type="ARBA" id="ARBA00022603"/>
    </source>
</evidence>
<comment type="similarity">
    <text evidence="7">Belongs to the class I-like SAM-binding methyltransferase superfamily. TrmB family.</text>
</comment>
<dbReference type="GO" id="GO:0008176">
    <property type="term" value="F:tRNA (guanine(46)-N7)-methyltransferase activity"/>
    <property type="evidence" value="ECO:0007669"/>
    <property type="project" value="UniProtKB-UniRule"/>
</dbReference>
<evidence type="ECO:0000313" key="8">
    <source>
        <dbReference type="EMBL" id="VFP80160.1"/>
    </source>
</evidence>
<evidence type="ECO:0000256" key="2">
    <source>
        <dbReference type="ARBA" id="ARBA00003015"/>
    </source>
</evidence>
<keyword evidence="5 7" id="KW-0949">S-adenosyl-L-methionine</keyword>
<evidence type="ECO:0000256" key="7">
    <source>
        <dbReference type="HAMAP-Rule" id="MF_01057"/>
    </source>
</evidence>
<reference evidence="8 9" key="1">
    <citation type="submission" date="2019-02" db="EMBL/GenBank/DDBJ databases">
        <authorList>
            <person name="Manzano-Marin A."/>
            <person name="Manzano-Marin A."/>
        </authorList>
    </citation>
    <scope>NUCLEOTIDE SEQUENCE [LARGE SCALE GENOMIC DNA]</scope>
    <source>
        <strain evidence="8 9">ErCisplendens/pseudotsugae</strain>
    </source>
</reference>
<dbReference type="Pfam" id="PF02390">
    <property type="entry name" value="Methyltransf_4"/>
    <property type="match status" value="1"/>
</dbReference>
<evidence type="ECO:0000256" key="6">
    <source>
        <dbReference type="ARBA" id="ARBA00022694"/>
    </source>
</evidence>
<keyword evidence="6 7" id="KW-0819">tRNA processing</keyword>
<dbReference type="InterPro" id="IPR003358">
    <property type="entry name" value="tRNA_(Gua-N-7)_MeTrfase_Trmb"/>
</dbReference>
<comment type="subunit">
    <text evidence="7">Monomer.</text>
</comment>